<name>A0A9Q0FNJ3_9ROSI</name>
<keyword evidence="2" id="KW-1185">Reference proteome</keyword>
<dbReference type="EMBL" id="JAKUCV010004911">
    <property type="protein sequence ID" value="KAJ4833586.1"/>
    <property type="molecule type" value="Genomic_DNA"/>
</dbReference>
<accession>A0A9Q0FNJ3</accession>
<reference evidence="1" key="1">
    <citation type="submission" date="2022-02" db="EMBL/GenBank/DDBJ databases">
        <authorList>
            <person name="Henning P.M."/>
            <person name="McCubbin A.G."/>
            <person name="Shore J.S."/>
        </authorList>
    </citation>
    <scope>NUCLEOTIDE SEQUENCE</scope>
    <source>
        <strain evidence="1">F60SS</strain>
        <tissue evidence="1">Leaves</tissue>
    </source>
</reference>
<protein>
    <submittedName>
        <fullName evidence="1">Uncharacterized protein</fullName>
    </submittedName>
</protein>
<reference evidence="1" key="2">
    <citation type="journal article" date="2023" name="Plants (Basel)">
        <title>Annotation of the Turnera subulata (Passifloraceae) Draft Genome Reveals the S-Locus Evolved after the Divergence of Turneroideae from Passifloroideae in a Stepwise Manner.</title>
        <authorList>
            <person name="Henning P.M."/>
            <person name="Roalson E.H."/>
            <person name="Mir W."/>
            <person name="McCubbin A.G."/>
            <person name="Shore J.S."/>
        </authorList>
    </citation>
    <scope>NUCLEOTIDE SEQUENCE</scope>
    <source>
        <strain evidence="1">F60SS</strain>
    </source>
</reference>
<organism evidence="1 2">
    <name type="scientific">Turnera subulata</name>
    <dbReference type="NCBI Taxonomy" id="218843"/>
    <lineage>
        <taxon>Eukaryota</taxon>
        <taxon>Viridiplantae</taxon>
        <taxon>Streptophyta</taxon>
        <taxon>Embryophyta</taxon>
        <taxon>Tracheophyta</taxon>
        <taxon>Spermatophyta</taxon>
        <taxon>Magnoliopsida</taxon>
        <taxon>eudicotyledons</taxon>
        <taxon>Gunneridae</taxon>
        <taxon>Pentapetalae</taxon>
        <taxon>rosids</taxon>
        <taxon>fabids</taxon>
        <taxon>Malpighiales</taxon>
        <taxon>Passifloraceae</taxon>
        <taxon>Turnera</taxon>
    </lineage>
</organism>
<feature type="non-terminal residue" evidence="1">
    <location>
        <position position="1"/>
    </location>
</feature>
<sequence>MSSNPESLDEINASLLPLGDDPSIEPLQINDSNVIPMAKELPRQSICPCERIGVYAIAWIQRARFLFVRSFRHRIM</sequence>
<comment type="caution">
    <text evidence="1">The sequence shown here is derived from an EMBL/GenBank/DDBJ whole genome shotgun (WGS) entry which is preliminary data.</text>
</comment>
<dbReference type="Proteomes" id="UP001141552">
    <property type="component" value="Unassembled WGS sequence"/>
</dbReference>
<evidence type="ECO:0000313" key="2">
    <source>
        <dbReference type="Proteomes" id="UP001141552"/>
    </source>
</evidence>
<proteinExistence type="predicted"/>
<gene>
    <name evidence="1" type="ORF">Tsubulata_009196</name>
</gene>
<evidence type="ECO:0000313" key="1">
    <source>
        <dbReference type="EMBL" id="KAJ4833586.1"/>
    </source>
</evidence>
<dbReference type="AlphaFoldDB" id="A0A9Q0FNJ3"/>